<feature type="compositionally biased region" description="Polar residues" evidence="6">
    <location>
        <begin position="193"/>
        <end position="260"/>
    </location>
</feature>
<proteinExistence type="predicted"/>
<feature type="compositionally biased region" description="Polar residues" evidence="6">
    <location>
        <begin position="997"/>
        <end position="1006"/>
    </location>
</feature>
<feature type="compositionally biased region" description="Low complexity" evidence="6">
    <location>
        <begin position="874"/>
        <end position="887"/>
    </location>
</feature>
<protein>
    <recommendedName>
        <fullName evidence="8">Chitin-binding type-2 domain-containing protein</fullName>
    </recommendedName>
</protein>
<keyword evidence="3" id="KW-0677">Repeat</keyword>
<dbReference type="InterPro" id="IPR008845">
    <property type="entry name" value="Sporozoite_P67"/>
</dbReference>
<sequence>MTSQAVFLLLVFSVRWSLQISTLALQGYETSTCMNTLINHAVYPVVTYGNLMSQHTANKQRERLEKLLNCTFSGDGGTPIRLAANSIRQGKKAAHFNCPSEGFHASPYNCQTFYRCVDMGSSNNFLRILDSRGRPKLTAFQFHCGPDTVFDPAYAVCNHPHETTRIECGGRPDIPLAPQAPPNESDNEVDNVYTPQNGSPGYPQTSNTPVQLSTSGNVSPSTNAWSPTDNEPKTSTISETPAVTSSAPLQTTPTSGNQNEGYVTCTNEGFYPTPGDCKKFYRCVPNQNRGYTKYDFTCGEGTVWDSDNNVCNHDWAVRRSDCGKGGSGGEAQSGTSPTQEGVPGQGGYPGQGGSPGQGGVPGQGGYPGQGGSSEQGGMPGQGGYPGQGGSPGQGGVPGQGGYPGQGGAPGQAGVPGQGGYPGQGGSPGQGGVPGQGGYPGQGGSPGQGGVPGQGGDPGQSSPTTPDTAISSTPNTPGGTSASSNICTSEGFFPESSNCKKFFRCVDNGKGAFTKYDFACGEGTVWDPESNACNHNWAVQRKDCRIREHENGAGSISEQKNNTQTTTPTSVENQKSTHTPGGSTFSSPSITTSSSSSSSSSSSATTQSQSSSSTSTSSSSSNESNQESTTSSGSGGQTATSSGTGSASNENNELTMTTSGIHQQSTQSSISSGSNQQATSSECNQQSGNTSTTSSSQHTQQSSGSSTSEQASTTGSEHSNTSGSVGSSTGQEGQTTVNQSQEGTTHVTPESSTSTTPTPGISTSEGGISPSPEGNTCTSEGFFPTPGDCKKFHRCVGNGKGGFTKYDFKCGDGTVWDPANDVCNHEHAVRRDCNASGKPGGEGQSTGAQQTENNSTTSTAPDQGATAPPTGGNQGNSTSTAGGESGTSIPGSEESATTPNGQGSSSTIMNVGQQGSTASGGQESSSTPGDGPSSITNPSNGQEASTTPTNLQGSSTGPAEEQGSSTAPISSQEGSTTPSGTGSSNTSDSQSPSSTETAPCNQQTTLKPSTGQIKCEKDGYYPHPTDCKKFYRCVDWDGDKGKRFSVYYFDCPDGTIFDPSLSVCNHAQSVYPFRECSGNSTGFSEKPTSAPQTTTGTKPAETTSVEASSETPTATTEAGTPEQASGTSVTTTEGETTTVTPTGPAETTVTNVVATNTSGETETTVGTTDQETTGTSGAGSTVTDSPTSTTNQEASSTAGTATEEATTSTNEETAGTVGSTGLITTVSSAQETTNPAESSNTETTNPTEETGTTSGTTSGSEQSSAETTGTASTPEVGSSTENPEENNITTEGTPPAAGGGGQCPTVGELDQNQIVVVCPTGFRRHPKYCNLFYQCTTSGPEMNILVLACTNNTVFDDKKIQCLPPEQAAPCQGTMTGGRFNRKVAGSSDSMPVPVNTRDHLCPGPGYYPYDSDCSRFYKCRRDSRGKLEGYMYECPPGYAFWEISRRCEKLAKLPSCARGVRKEFPQAPIERRNVGSRKVKH</sequence>
<feature type="compositionally biased region" description="Low complexity" evidence="6">
    <location>
        <begin position="1284"/>
        <end position="1295"/>
    </location>
</feature>
<dbReference type="OrthoDB" id="6020543at2759"/>
<feature type="domain" description="Chitin-binding type-2" evidence="8">
    <location>
        <begin position="483"/>
        <end position="545"/>
    </location>
</feature>
<dbReference type="Pfam" id="PF05642">
    <property type="entry name" value="Sporozoite_P67"/>
    <property type="match status" value="1"/>
</dbReference>
<feature type="region of interest" description="Disordered" evidence="6">
    <location>
        <begin position="550"/>
        <end position="778"/>
    </location>
</feature>
<dbReference type="PROSITE" id="PS50940">
    <property type="entry name" value="CHIT_BIND_II"/>
    <property type="match status" value="7"/>
</dbReference>
<dbReference type="InParanoid" id="A0A6L2PLV0"/>
<evidence type="ECO:0000313" key="10">
    <source>
        <dbReference type="Proteomes" id="UP000502823"/>
    </source>
</evidence>
<evidence type="ECO:0000256" key="4">
    <source>
        <dbReference type="ARBA" id="ARBA00023157"/>
    </source>
</evidence>
<feature type="domain" description="Chitin-binding type-2" evidence="8">
    <location>
        <begin position="95"/>
        <end position="170"/>
    </location>
</feature>
<evidence type="ECO:0000259" key="8">
    <source>
        <dbReference type="PROSITE" id="PS50940"/>
    </source>
</evidence>
<keyword evidence="10" id="KW-1185">Reference proteome</keyword>
<feature type="domain" description="Chitin-binding type-2" evidence="8">
    <location>
        <begin position="773"/>
        <end position="834"/>
    </location>
</feature>
<feature type="compositionally biased region" description="Gly residues" evidence="6">
    <location>
        <begin position="343"/>
        <end position="457"/>
    </location>
</feature>
<feature type="compositionally biased region" description="Low complexity" evidence="6">
    <location>
        <begin position="656"/>
        <end position="736"/>
    </location>
</feature>
<dbReference type="InterPro" id="IPR002557">
    <property type="entry name" value="Chitin-bd_dom"/>
</dbReference>
<feature type="compositionally biased region" description="Low complexity" evidence="6">
    <location>
        <begin position="1098"/>
        <end position="1184"/>
    </location>
</feature>
<dbReference type="SUPFAM" id="SSF57625">
    <property type="entry name" value="Invertebrate chitin-binding proteins"/>
    <property type="match status" value="7"/>
</dbReference>
<feature type="compositionally biased region" description="Polar residues" evidence="6">
    <location>
        <begin position="844"/>
        <end position="860"/>
    </location>
</feature>
<feature type="compositionally biased region" description="Low complexity" evidence="6">
    <location>
        <begin position="743"/>
        <end position="763"/>
    </location>
</feature>
<comment type="caution">
    <text evidence="9">The sequence shown here is derived from an EMBL/GenBank/DDBJ whole genome shotgun (WGS) entry which is preliminary data.</text>
</comment>
<feature type="domain" description="Chitin-binding type-2" evidence="8">
    <location>
        <begin position="1314"/>
        <end position="1372"/>
    </location>
</feature>
<keyword evidence="1" id="KW-0147">Chitin-binding</keyword>
<dbReference type="Gene3D" id="2.170.140.10">
    <property type="entry name" value="Chitin binding domain"/>
    <property type="match status" value="7"/>
</dbReference>
<feature type="compositionally biased region" description="Polar residues" evidence="6">
    <location>
        <begin position="463"/>
        <end position="482"/>
    </location>
</feature>
<feature type="domain" description="Chitin-binding type-2" evidence="8">
    <location>
        <begin position="262"/>
        <end position="324"/>
    </location>
</feature>
<gene>
    <name evidence="9" type="ORF">Cfor_03477</name>
</gene>
<dbReference type="PANTHER" id="PTHR23301">
    <property type="entry name" value="CHITIN BINDING PERITROPHIN-A"/>
    <property type="match status" value="1"/>
</dbReference>
<feature type="chain" id="PRO_5026698733" description="Chitin-binding type-2 domain-containing protein" evidence="7">
    <location>
        <begin position="18"/>
        <end position="1481"/>
    </location>
</feature>
<feature type="compositionally biased region" description="Low complexity" evidence="6">
    <location>
        <begin position="1192"/>
        <end position="1215"/>
    </location>
</feature>
<evidence type="ECO:0000256" key="5">
    <source>
        <dbReference type="ARBA" id="ARBA00023180"/>
    </source>
</evidence>
<evidence type="ECO:0000256" key="2">
    <source>
        <dbReference type="ARBA" id="ARBA00022729"/>
    </source>
</evidence>
<keyword evidence="5" id="KW-0325">Glycoprotein</keyword>
<feature type="domain" description="Chitin-binding type-2" evidence="8">
    <location>
        <begin position="1398"/>
        <end position="1458"/>
    </location>
</feature>
<feature type="region of interest" description="Disordered" evidence="6">
    <location>
        <begin position="323"/>
        <end position="482"/>
    </location>
</feature>
<feature type="compositionally biased region" description="Polar residues" evidence="6">
    <location>
        <begin position="553"/>
        <end position="573"/>
    </location>
</feature>
<dbReference type="EMBL" id="BLKM01000436">
    <property type="protein sequence ID" value="GFG33583.1"/>
    <property type="molecule type" value="Genomic_DNA"/>
</dbReference>
<feature type="compositionally biased region" description="Polar residues" evidence="6">
    <location>
        <begin position="1216"/>
        <end position="1235"/>
    </location>
</feature>
<organism evidence="9 10">
    <name type="scientific">Coptotermes formosanus</name>
    <name type="common">Formosan subterranean termite</name>
    <dbReference type="NCBI Taxonomy" id="36987"/>
    <lineage>
        <taxon>Eukaryota</taxon>
        <taxon>Metazoa</taxon>
        <taxon>Ecdysozoa</taxon>
        <taxon>Arthropoda</taxon>
        <taxon>Hexapoda</taxon>
        <taxon>Insecta</taxon>
        <taxon>Pterygota</taxon>
        <taxon>Neoptera</taxon>
        <taxon>Polyneoptera</taxon>
        <taxon>Dictyoptera</taxon>
        <taxon>Blattodea</taxon>
        <taxon>Blattoidea</taxon>
        <taxon>Termitoidae</taxon>
        <taxon>Rhinotermitidae</taxon>
        <taxon>Coptotermes</taxon>
    </lineage>
</organism>
<dbReference type="FunCoup" id="A0A6L2PLV0">
    <property type="interactions" value="15"/>
</dbReference>
<keyword evidence="2 7" id="KW-0732">Signal</keyword>
<keyword evidence="4" id="KW-1015">Disulfide bond</keyword>
<name>A0A6L2PLV0_COPFO</name>
<dbReference type="Pfam" id="PF01607">
    <property type="entry name" value="CBM_14"/>
    <property type="match status" value="6"/>
</dbReference>
<dbReference type="PANTHER" id="PTHR23301:SF110">
    <property type="entry name" value="LD43683P-RELATED"/>
    <property type="match status" value="1"/>
</dbReference>
<feature type="domain" description="Chitin-binding type-2" evidence="8">
    <location>
        <begin position="1011"/>
        <end position="1077"/>
    </location>
</feature>
<dbReference type="FunFam" id="2.170.140.10:FF:000006">
    <property type="entry name" value="Mucin related 89F, isoform B"/>
    <property type="match status" value="2"/>
</dbReference>
<feature type="compositionally biased region" description="Low complexity" evidence="6">
    <location>
        <begin position="575"/>
        <end position="647"/>
    </location>
</feature>
<dbReference type="SMART" id="SM00494">
    <property type="entry name" value="ChtBD2"/>
    <property type="match status" value="7"/>
</dbReference>
<feature type="compositionally biased region" description="Low complexity" evidence="6">
    <location>
        <begin position="969"/>
        <end position="996"/>
    </location>
</feature>
<accession>A0A6L2PLV0</accession>
<feature type="signal peptide" evidence="7">
    <location>
        <begin position="1"/>
        <end position="17"/>
    </location>
</feature>
<feature type="compositionally biased region" description="Low complexity" evidence="6">
    <location>
        <begin position="1236"/>
        <end position="1274"/>
    </location>
</feature>
<evidence type="ECO:0000256" key="7">
    <source>
        <dbReference type="SAM" id="SignalP"/>
    </source>
</evidence>
<reference evidence="10" key="1">
    <citation type="submission" date="2020-01" db="EMBL/GenBank/DDBJ databases">
        <title>Draft genome sequence of the Termite Coptotermes fromosanus.</title>
        <authorList>
            <person name="Itakura S."/>
            <person name="Yosikawa Y."/>
            <person name="Umezawa K."/>
        </authorList>
    </citation>
    <scope>NUCLEOTIDE SEQUENCE [LARGE SCALE GENOMIC DNA]</scope>
</reference>
<dbReference type="GO" id="GO:0005576">
    <property type="term" value="C:extracellular region"/>
    <property type="evidence" value="ECO:0007669"/>
    <property type="project" value="InterPro"/>
</dbReference>
<feature type="compositionally biased region" description="Polar residues" evidence="6">
    <location>
        <begin position="893"/>
        <end position="968"/>
    </location>
</feature>
<dbReference type="InterPro" id="IPR036508">
    <property type="entry name" value="Chitin-bd_dom_sf"/>
</dbReference>
<dbReference type="GO" id="GO:0008061">
    <property type="term" value="F:chitin binding"/>
    <property type="evidence" value="ECO:0007669"/>
    <property type="project" value="UniProtKB-KW"/>
</dbReference>
<evidence type="ECO:0000256" key="1">
    <source>
        <dbReference type="ARBA" id="ARBA00022669"/>
    </source>
</evidence>
<dbReference type="InterPro" id="IPR051940">
    <property type="entry name" value="Chitin_bind-dev_reg"/>
</dbReference>
<evidence type="ECO:0000256" key="3">
    <source>
        <dbReference type="ARBA" id="ARBA00022737"/>
    </source>
</evidence>
<evidence type="ECO:0000313" key="9">
    <source>
        <dbReference type="EMBL" id="GFG33583.1"/>
    </source>
</evidence>
<feature type="region of interest" description="Disordered" evidence="6">
    <location>
        <begin position="833"/>
        <end position="1006"/>
    </location>
</feature>
<feature type="compositionally biased region" description="Polar residues" evidence="6">
    <location>
        <begin position="1078"/>
        <end position="1096"/>
    </location>
</feature>
<evidence type="ECO:0000256" key="6">
    <source>
        <dbReference type="SAM" id="MobiDB-lite"/>
    </source>
</evidence>
<dbReference type="Proteomes" id="UP000502823">
    <property type="component" value="Unassembled WGS sequence"/>
</dbReference>
<feature type="region of interest" description="Disordered" evidence="6">
    <location>
        <begin position="1078"/>
        <end position="1304"/>
    </location>
</feature>
<feature type="region of interest" description="Disordered" evidence="6">
    <location>
        <begin position="165"/>
        <end position="260"/>
    </location>
</feature>